<dbReference type="EMBL" id="CP099429">
    <property type="protein sequence ID" value="USW59001.1"/>
    <property type="molecule type" value="Genomic_DNA"/>
</dbReference>
<sequence length="328" mass="36278">MRISVRRSVVAFSGRVQEFGKALTSSLQQELQQLEGYPVQVVASITFNVLNPASRENTYTVKITDPKFDADLFARIKTPAVRTSIGFAGSPSPTNNAHGRTGSVASAGRGHAGEVSDGRPAKPVRTEGENGASARNGSVSDLSTVQRVDDLANFMKNWHDEWTRQGGWLFDSLNGIGKVQKTDKDHLDRKLDTMQDVLGQSINSATAMEMTELANITKLIPWLEHCRKTNADKVQAREEKRRSSSATFHDQNRRERESAETRLEKKLEAQRQLLIKIAKSNGVDVEEEDEDDEKRSEASLGAQLTAELNSEARRAENENNVNSAISID</sequence>
<feature type="compositionally biased region" description="Basic and acidic residues" evidence="1">
    <location>
        <begin position="250"/>
        <end position="262"/>
    </location>
</feature>
<name>A0A9Q9B8H5_9PEZI</name>
<feature type="region of interest" description="Disordered" evidence="1">
    <location>
        <begin position="282"/>
        <end position="328"/>
    </location>
</feature>
<proteinExistence type="predicted"/>
<evidence type="ECO:0000256" key="1">
    <source>
        <dbReference type="SAM" id="MobiDB-lite"/>
    </source>
</evidence>
<feature type="compositionally biased region" description="Basic and acidic residues" evidence="1">
    <location>
        <begin position="111"/>
        <end position="128"/>
    </location>
</feature>
<feature type="region of interest" description="Disordered" evidence="1">
    <location>
        <begin position="85"/>
        <end position="140"/>
    </location>
</feature>
<feature type="compositionally biased region" description="Low complexity" evidence="1">
    <location>
        <begin position="318"/>
        <end position="328"/>
    </location>
</feature>
<accession>A0A9Q9B8H5</accession>
<dbReference type="Proteomes" id="UP001056384">
    <property type="component" value="Chromosome 12"/>
</dbReference>
<dbReference type="OrthoDB" id="3645916at2759"/>
<evidence type="ECO:0000313" key="3">
    <source>
        <dbReference type="Proteomes" id="UP001056384"/>
    </source>
</evidence>
<reference evidence="2" key="1">
    <citation type="submission" date="2022-06" db="EMBL/GenBank/DDBJ databases">
        <title>Complete genome sequences of two strains of the flax pathogen Septoria linicola.</title>
        <authorList>
            <person name="Lapalu N."/>
            <person name="Simon A."/>
            <person name="Demenou B."/>
            <person name="Paumier D."/>
            <person name="Guillot M.-P."/>
            <person name="Gout L."/>
            <person name="Valade R."/>
        </authorList>
    </citation>
    <scope>NUCLEOTIDE SEQUENCE</scope>
    <source>
        <strain evidence="2">SE15195</strain>
    </source>
</reference>
<organism evidence="2 3">
    <name type="scientific">Septoria linicola</name>
    <dbReference type="NCBI Taxonomy" id="215465"/>
    <lineage>
        <taxon>Eukaryota</taxon>
        <taxon>Fungi</taxon>
        <taxon>Dikarya</taxon>
        <taxon>Ascomycota</taxon>
        <taxon>Pezizomycotina</taxon>
        <taxon>Dothideomycetes</taxon>
        <taxon>Dothideomycetidae</taxon>
        <taxon>Mycosphaerellales</taxon>
        <taxon>Mycosphaerellaceae</taxon>
        <taxon>Septoria</taxon>
    </lineage>
</organism>
<evidence type="ECO:0000313" key="2">
    <source>
        <dbReference type="EMBL" id="USW59001.1"/>
    </source>
</evidence>
<protein>
    <submittedName>
        <fullName evidence="2">Uncharacterized protein</fullName>
    </submittedName>
</protein>
<keyword evidence="3" id="KW-1185">Reference proteome</keyword>
<dbReference type="AlphaFoldDB" id="A0A9Q9B8H5"/>
<feature type="compositionally biased region" description="Basic and acidic residues" evidence="1">
    <location>
        <begin position="233"/>
        <end position="242"/>
    </location>
</feature>
<gene>
    <name evidence="2" type="ORF">Slin15195_G123200</name>
</gene>
<feature type="region of interest" description="Disordered" evidence="1">
    <location>
        <begin position="233"/>
        <end position="262"/>
    </location>
</feature>